<dbReference type="SFLD" id="SFLDS00029">
    <property type="entry name" value="Radical_SAM"/>
    <property type="match status" value="1"/>
</dbReference>
<keyword evidence="4" id="KW-0408">Iron</keyword>
<dbReference type="GO" id="GO:0046872">
    <property type="term" value="F:metal ion binding"/>
    <property type="evidence" value="ECO:0007669"/>
    <property type="project" value="UniProtKB-KW"/>
</dbReference>
<dbReference type="SFLD" id="SFLDG01067">
    <property type="entry name" value="SPASM/twitch_domain_containing"/>
    <property type="match status" value="1"/>
</dbReference>
<evidence type="ECO:0000256" key="1">
    <source>
        <dbReference type="ARBA" id="ARBA00001966"/>
    </source>
</evidence>
<dbReference type="Proteomes" id="UP000221734">
    <property type="component" value="Chromosome Kuenenia_stuttgartiensis_MBR1"/>
</dbReference>
<reference evidence="7" key="1">
    <citation type="submission" date="2017-10" db="EMBL/GenBank/DDBJ databases">
        <authorList>
            <person name="Frank J."/>
        </authorList>
    </citation>
    <scope>NUCLEOTIDE SEQUENCE [LARGE SCALE GENOMIC DNA]</scope>
</reference>
<evidence type="ECO:0000256" key="4">
    <source>
        <dbReference type="ARBA" id="ARBA00023004"/>
    </source>
</evidence>
<gene>
    <name evidence="6" type="primary">moaA</name>
    <name evidence="6" type="synonym">nirJ</name>
    <name evidence="6" type="synonym">ppqE</name>
    <name evidence="6" type="ORF">KSMBR1_2405</name>
</gene>
<dbReference type="Gene3D" id="3.20.20.70">
    <property type="entry name" value="Aldolase class I"/>
    <property type="match status" value="1"/>
</dbReference>
<dbReference type="RefSeq" id="WP_099325557.1">
    <property type="nucleotide sequence ID" value="NZ_LT934425.1"/>
</dbReference>
<evidence type="ECO:0000313" key="6">
    <source>
        <dbReference type="EMBL" id="SOH04893.1"/>
    </source>
</evidence>
<accession>A0A2C9CH69</accession>
<proteinExistence type="predicted"/>
<dbReference type="InterPro" id="IPR013785">
    <property type="entry name" value="Aldolase_TIM"/>
</dbReference>
<keyword evidence="7" id="KW-1185">Reference proteome</keyword>
<protein>
    <submittedName>
        <fullName evidence="6">Uncharacterized protein</fullName>
    </submittedName>
</protein>
<evidence type="ECO:0000256" key="2">
    <source>
        <dbReference type="ARBA" id="ARBA00022691"/>
    </source>
</evidence>
<dbReference type="PROSITE" id="PS51918">
    <property type="entry name" value="RADICAL_SAM"/>
    <property type="match status" value="1"/>
</dbReference>
<comment type="cofactor">
    <cofactor evidence="1">
        <name>[4Fe-4S] cluster</name>
        <dbReference type="ChEBI" id="CHEBI:49883"/>
    </cofactor>
</comment>
<evidence type="ECO:0000256" key="3">
    <source>
        <dbReference type="ARBA" id="ARBA00022723"/>
    </source>
</evidence>
<keyword evidence="3" id="KW-0479">Metal-binding</keyword>
<organism evidence="6 7">
    <name type="scientific">Kuenenia stuttgartiensis</name>
    <dbReference type="NCBI Taxonomy" id="174633"/>
    <lineage>
        <taxon>Bacteria</taxon>
        <taxon>Pseudomonadati</taxon>
        <taxon>Planctomycetota</taxon>
        <taxon>Candidatus Brocadiia</taxon>
        <taxon>Candidatus Brocadiales</taxon>
        <taxon>Candidatus Brocadiaceae</taxon>
        <taxon>Candidatus Kuenenia</taxon>
    </lineage>
</organism>
<dbReference type="OrthoDB" id="9782387at2"/>
<dbReference type="KEGG" id="kst:KSMBR1_2405"/>
<dbReference type="PANTHER" id="PTHR11228">
    <property type="entry name" value="RADICAL SAM DOMAIN PROTEIN"/>
    <property type="match status" value="1"/>
</dbReference>
<dbReference type="AlphaFoldDB" id="A0A2C9CH69"/>
<keyword evidence="2" id="KW-0949">S-adenosyl-L-methionine</keyword>
<dbReference type="SUPFAM" id="SSF102114">
    <property type="entry name" value="Radical SAM enzymes"/>
    <property type="match status" value="1"/>
</dbReference>
<evidence type="ECO:0000256" key="5">
    <source>
        <dbReference type="ARBA" id="ARBA00023014"/>
    </source>
</evidence>
<dbReference type="GO" id="GO:0051536">
    <property type="term" value="F:iron-sulfur cluster binding"/>
    <property type="evidence" value="ECO:0007669"/>
    <property type="project" value="UniProtKB-KW"/>
</dbReference>
<dbReference type="EMBL" id="LT934425">
    <property type="protein sequence ID" value="SOH04893.1"/>
    <property type="molecule type" value="Genomic_DNA"/>
</dbReference>
<sequence length="340" mass="39992">MIREAEEIKTCPKHTFRDKLFDFSCRRIGSQQTKTLFKLYDLATFDLYGKPKGAIGAIDITNRCNLRCKHCYFYAHDYAEKPELSDDEWIEKLEGLKETGFPFYQCSWIGGEPLLRKDLLERCMKYFRSNLIVTNGTLELPNWPDVNFYISVDGKKETHEAIRGNGCYDIIRKNAGRNDLKISVSMVINKMNYREIEYFIEEWKEVGVRGCLFQIHTPVKGLANNDFWPGWKLRDDIVDTLLRLKEEKYGDFIGMPVHVLKLMKSDKCKEVTRNCIFKKVSFCFDPQGQIKKPCMFGQQADCLRCGCILPFHLWALEGKWLLMRELMIYFKRRVGKKMLR</sequence>
<dbReference type="PANTHER" id="PTHR11228:SF7">
    <property type="entry name" value="PQQA PEPTIDE CYCLASE"/>
    <property type="match status" value="1"/>
</dbReference>
<dbReference type="Pfam" id="PF04055">
    <property type="entry name" value="Radical_SAM"/>
    <property type="match status" value="1"/>
</dbReference>
<dbReference type="InterPro" id="IPR050377">
    <property type="entry name" value="Radical_SAM_PqqE_MftC-like"/>
</dbReference>
<evidence type="ECO:0000313" key="7">
    <source>
        <dbReference type="Proteomes" id="UP000221734"/>
    </source>
</evidence>
<dbReference type="CDD" id="cd01335">
    <property type="entry name" value="Radical_SAM"/>
    <property type="match status" value="1"/>
</dbReference>
<dbReference type="InterPro" id="IPR007197">
    <property type="entry name" value="rSAM"/>
</dbReference>
<name>A0A2C9CH69_KUEST</name>
<dbReference type="InterPro" id="IPR058240">
    <property type="entry name" value="rSAM_sf"/>
</dbReference>
<dbReference type="GO" id="GO:0003824">
    <property type="term" value="F:catalytic activity"/>
    <property type="evidence" value="ECO:0007669"/>
    <property type="project" value="InterPro"/>
</dbReference>
<keyword evidence="5" id="KW-0411">Iron-sulfur</keyword>